<dbReference type="RefSeq" id="WP_344733760.1">
    <property type="nucleotide sequence ID" value="NZ_BAAAZH010000017.1"/>
</dbReference>
<reference evidence="4" key="1">
    <citation type="journal article" date="2019" name="Int. J. Syst. Evol. Microbiol.">
        <title>The Global Catalogue of Microorganisms (GCM) 10K type strain sequencing project: providing services to taxonomists for standard genome sequencing and annotation.</title>
        <authorList>
            <consortium name="The Broad Institute Genomics Platform"/>
            <consortium name="The Broad Institute Genome Sequencing Center for Infectious Disease"/>
            <person name="Wu L."/>
            <person name="Ma J."/>
        </authorList>
    </citation>
    <scope>NUCLEOTIDE SEQUENCE [LARGE SCALE GENOMIC DNA]</scope>
    <source>
        <strain evidence="4">JCM 16703</strain>
    </source>
</reference>
<sequence length="380" mass="41722">MTDVSGRHDVHHDLHSEDGALAGEHPGRARNPVVKVRDLAWLEFEKPDLDGAEAFAHAFGFVTSLRLPGELHLRGTLEGPPAVVIRQGRRSRFVGPAFQAASDADLMRVAEHHGVRVTPLPESLGGATVDLIDPSGARVRVVAGQHVLPALPSPVPLPLNRGTRRDRLNATQRPPRAPAAVERLGHVVLQTTRYRAALDWYLENLGLIVSDFLYYEGQRERGPTMSFIRCDRGAEPADHHTLAMTLGPRTRYVHSAYQVADLDVLAAGGEYLADAGYDRSWGIGRHIQGSQIFDYWRDEHGFLVEHFTDGDLFDATLEPGWAPMTASGLAQWGPPATADFLGIAPGRESLEELFSLVTSLRSDNDFDLARLRGLLKVARS</sequence>
<dbReference type="Pfam" id="PF00903">
    <property type="entry name" value="Glyoxalase"/>
    <property type="match status" value="1"/>
</dbReference>
<dbReference type="Proteomes" id="UP001501495">
    <property type="component" value="Unassembled WGS sequence"/>
</dbReference>
<proteinExistence type="predicted"/>
<evidence type="ECO:0000259" key="2">
    <source>
        <dbReference type="PROSITE" id="PS51819"/>
    </source>
</evidence>
<dbReference type="InterPro" id="IPR037523">
    <property type="entry name" value="VOC_core"/>
</dbReference>
<evidence type="ECO:0000313" key="4">
    <source>
        <dbReference type="Proteomes" id="UP001501495"/>
    </source>
</evidence>
<feature type="domain" description="VOC" evidence="2">
    <location>
        <begin position="183"/>
        <end position="309"/>
    </location>
</feature>
<evidence type="ECO:0000256" key="1">
    <source>
        <dbReference type="SAM" id="MobiDB-lite"/>
    </source>
</evidence>
<dbReference type="EMBL" id="BAAAZH010000017">
    <property type="protein sequence ID" value="GAA4120908.1"/>
    <property type="molecule type" value="Genomic_DNA"/>
</dbReference>
<organism evidence="3 4">
    <name type="scientific">Nocardioides fonticola</name>
    <dbReference type="NCBI Taxonomy" id="450363"/>
    <lineage>
        <taxon>Bacteria</taxon>
        <taxon>Bacillati</taxon>
        <taxon>Actinomycetota</taxon>
        <taxon>Actinomycetes</taxon>
        <taxon>Propionibacteriales</taxon>
        <taxon>Nocardioidaceae</taxon>
        <taxon>Nocardioides</taxon>
    </lineage>
</organism>
<protein>
    <submittedName>
        <fullName evidence="3">VOC family protein</fullName>
    </submittedName>
</protein>
<gene>
    <name evidence="3" type="ORF">GCM10022215_25190</name>
</gene>
<dbReference type="Gene3D" id="3.10.180.10">
    <property type="entry name" value="2,3-Dihydroxybiphenyl 1,2-Dioxygenase, domain 1"/>
    <property type="match status" value="2"/>
</dbReference>
<dbReference type="InterPro" id="IPR004360">
    <property type="entry name" value="Glyas_Fos-R_dOase_dom"/>
</dbReference>
<dbReference type="PROSITE" id="PS51819">
    <property type="entry name" value="VOC"/>
    <property type="match status" value="1"/>
</dbReference>
<dbReference type="SUPFAM" id="SSF54593">
    <property type="entry name" value="Glyoxalase/Bleomycin resistance protein/Dihydroxybiphenyl dioxygenase"/>
    <property type="match status" value="2"/>
</dbReference>
<accession>A0ABP7XLB5</accession>
<feature type="region of interest" description="Disordered" evidence="1">
    <location>
        <begin position="1"/>
        <end position="29"/>
    </location>
</feature>
<keyword evidence="4" id="KW-1185">Reference proteome</keyword>
<evidence type="ECO:0000313" key="3">
    <source>
        <dbReference type="EMBL" id="GAA4120908.1"/>
    </source>
</evidence>
<comment type="caution">
    <text evidence="3">The sequence shown here is derived from an EMBL/GenBank/DDBJ whole genome shotgun (WGS) entry which is preliminary data.</text>
</comment>
<dbReference type="InterPro" id="IPR029068">
    <property type="entry name" value="Glyas_Bleomycin-R_OHBP_Dase"/>
</dbReference>
<feature type="compositionally biased region" description="Basic and acidic residues" evidence="1">
    <location>
        <begin position="1"/>
        <end position="18"/>
    </location>
</feature>
<name>A0ABP7XLB5_9ACTN</name>